<accession>A0A516IRF1</accession>
<dbReference type="SUPFAM" id="SSF52540">
    <property type="entry name" value="P-loop containing nucleoside triphosphate hydrolases"/>
    <property type="match status" value="1"/>
</dbReference>
<dbReference type="GO" id="GO:0005524">
    <property type="term" value="F:ATP binding"/>
    <property type="evidence" value="ECO:0007669"/>
    <property type="project" value="UniProtKB-KW"/>
</dbReference>
<comment type="similarity">
    <text evidence="1">Belongs to the ABC transporter superfamily.</text>
</comment>
<evidence type="ECO:0000256" key="4">
    <source>
        <dbReference type="ARBA" id="ARBA00022840"/>
    </source>
</evidence>
<dbReference type="OrthoDB" id="7465047at2"/>
<evidence type="ECO:0000256" key="2">
    <source>
        <dbReference type="ARBA" id="ARBA00022448"/>
    </source>
</evidence>
<reference evidence="6 7" key="1">
    <citation type="submission" date="2019-07" db="EMBL/GenBank/DDBJ databases">
        <title>Sphingomonas AE3 Genome sequencing and assembly.</title>
        <authorList>
            <person name="Kim H."/>
        </authorList>
    </citation>
    <scope>NUCLEOTIDE SEQUENCE [LARGE SCALE GENOMIC DNA]</scope>
    <source>
        <strain evidence="6 7">AE3</strain>
    </source>
</reference>
<evidence type="ECO:0000259" key="5">
    <source>
        <dbReference type="PROSITE" id="PS50893"/>
    </source>
</evidence>
<dbReference type="AlphaFoldDB" id="A0A516IRF1"/>
<evidence type="ECO:0000313" key="6">
    <source>
        <dbReference type="EMBL" id="QDP19374.1"/>
    </source>
</evidence>
<dbReference type="Proteomes" id="UP000321857">
    <property type="component" value="Chromosome"/>
</dbReference>
<keyword evidence="2" id="KW-0813">Transport</keyword>
<evidence type="ECO:0000313" key="7">
    <source>
        <dbReference type="Proteomes" id="UP000321857"/>
    </source>
</evidence>
<dbReference type="Pfam" id="PF00005">
    <property type="entry name" value="ABC_tran"/>
    <property type="match status" value="1"/>
</dbReference>
<protein>
    <submittedName>
        <fullName evidence="6">ATP-binding cassette domain-containing protein</fullName>
    </submittedName>
</protein>
<dbReference type="InterPro" id="IPR003593">
    <property type="entry name" value="AAA+_ATPase"/>
</dbReference>
<proteinExistence type="inferred from homology"/>
<evidence type="ECO:0000256" key="1">
    <source>
        <dbReference type="ARBA" id="ARBA00005417"/>
    </source>
</evidence>
<name>A0A516IRF1_9SPHN</name>
<dbReference type="SMART" id="SM00382">
    <property type="entry name" value="AAA"/>
    <property type="match status" value="1"/>
</dbReference>
<feature type="domain" description="ABC transporter" evidence="5">
    <location>
        <begin position="8"/>
        <end position="235"/>
    </location>
</feature>
<keyword evidence="7" id="KW-1185">Reference proteome</keyword>
<dbReference type="EMBL" id="CP041659">
    <property type="protein sequence ID" value="QDP19374.1"/>
    <property type="molecule type" value="Genomic_DNA"/>
</dbReference>
<dbReference type="GO" id="GO:0016887">
    <property type="term" value="F:ATP hydrolysis activity"/>
    <property type="evidence" value="ECO:0007669"/>
    <property type="project" value="InterPro"/>
</dbReference>
<dbReference type="PANTHER" id="PTHR43335:SF11">
    <property type="entry name" value="ABC TRANSPORTER RELATED"/>
    <property type="match status" value="1"/>
</dbReference>
<dbReference type="InterPro" id="IPR003439">
    <property type="entry name" value="ABC_transporter-like_ATP-bd"/>
</dbReference>
<dbReference type="RefSeq" id="WP_147493827.1">
    <property type="nucleotide sequence ID" value="NZ_CP041659.1"/>
</dbReference>
<dbReference type="Gene3D" id="3.40.50.300">
    <property type="entry name" value="P-loop containing nucleotide triphosphate hydrolases"/>
    <property type="match status" value="1"/>
</dbReference>
<keyword evidence="4 6" id="KW-0067">ATP-binding</keyword>
<gene>
    <name evidence="6" type="ORF">FMM02_04975</name>
</gene>
<dbReference type="PROSITE" id="PS50893">
    <property type="entry name" value="ABC_TRANSPORTER_2"/>
    <property type="match status" value="1"/>
</dbReference>
<dbReference type="PANTHER" id="PTHR43335">
    <property type="entry name" value="ABC TRANSPORTER, ATP-BINDING PROTEIN"/>
    <property type="match status" value="1"/>
</dbReference>
<organism evidence="6 7">
    <name type="scientific">Sphingomonas xanthus</name>
    <dbReference type="NCBI Taxonomy" id="2594473"/>
    <lineage>
        <taxon>Bacteria</taxon>
        <taxon>Pseudomonadati</taxon>
        <taxon>Pseudomonadota</taxon>
        <taxon>Alphaproteobacteria</taxon>
        <taxon>Sphingomonadales</taxon>
        <taxon>Sphingomonadaceae</taxon>
        <taxon>Sphingomonas</taxon>
    </lineage>
</organism>
<dbReference type="KEGG" id="sxa:FMM02_04975"/>
<dbReference type="InterPro" id="IPR027417">
    <property type="entry name" value="P-loop_NTPase"/>
</dbReference>
<sequence length="315" mass="33877">MGERAIAAQARDLTKDFDGKRAVDGVSLTVPEGRITGILGPNGAGKTTTIRMMLGIIDPSSGTRSLLGHDQPLQVAREVGYLPEERGLYPAMPAMEAIAFMGALRGLPIAEGRRRAIALLDERGHGDWAKRPIRTLSKGMAQTVQLLGTIVHRPRLIVLDEPFSGLDALNQEKLEQLIRDQAAAGVTVIFSTHVIAHAERLCERVAIIAEGRVAFEGAVDDARGRLRPIVRLRTRVADGAWRSALPAKARQVAGEWRFELPETGPEPLLKAMIDGGAGIETLSIERPGLHDAFIAIAGEAAAREMGHAQDPEEAA</sequence>
<evidence type="ECO:0000256" key="3">
    <source>
        <dbReference type="ARBA" id="ARBA00022741"/>
    </source>
</evidence>
<keyword evidence="3" id="KW-0547">Nucleotide-binding</keyword>